<dbReference type="Proteomes" id="UP000294404">
    <property type="component" value="Chromosome"/>
</dbReference>
<name>A0A451CYC0_9GAMM</name>
<dbReference type="InterPro" id="IPR007215">
    <property type="entry name" value="Sulphur_relay_TusB/DsrH"/>
</dbReference>
<dbReference type="OrthoDB" id="9795117at2"/>
<dbReference type="SUPFAM" id="SSF75169">
    <property type="entry name" value="DsrEFH-like"/>
    <property type="match status" value="1"/>
</dbReference>
<evidence type="ECO:0000313" key="1">
    <source>
        <dbReference type="EMBL" id="VFP78339.1"/>
    </source>
</evidence>
<dbReference type="EMBL" id="LR217695">
    <property type="protein sequence ID" value="VFP78339.1"/>
    <property type="molecule type" value="Genomic_DNA"/>
</dbReference>
<organism evidence="1 2">
    <name type="scientific">Buchnera aphidicola</name>
    <name type="common">Cinara cuneomaculata</name>
    <dbReference type="NCBI Taxonomy" id="1660040"/>
    <lineage>
        <taxon>Bacteria</taxon>
        <taxon>Pseudomonadati</taxon>
        <taxon>Pseudomonadota</taxon>
        <taxon>Gammaproteobacteria</taxon>
        <taxon>Enterobacterales</taxon>
        <taxon>Erwiniaceae</taxon>
        <taxon>Buchnera</taxon>
    </lineage>
</organism>
<proteinExistence type="predicted"/>
<dbReference type="Pfam" id="PF04077">
    <property type="entry name" value="DsrH"/>
    <property type="match status" value="1"/>
</dbReference>
<accession>A0A451CYC0</accession>
<reference evidence="1 2" key="1">
    <citation type="submission" date="2019-02" db="EMBL/GenBank/DDBJ databases">
        <authorList>
            <person name="Manzano-Marin A."/>
            <person name="Manzano-Marin A."/>
        </authorList>
    </citation>
    <scope>NUCLEOTIDE SEQUENCE [LARGE SCALE GENOMIC DNA]</scope>
    <source>
        <strain evidence="1 2">BuCicuneomaculata</strain>
    </source>
</reference>
<sequence>MLHILSNSPYNISMSSLLSFSSVFDDLICIQDGVILSLVNNDNSKKIYDNFNLVYFLQDDLSARGLLTIAKKKRLILSNYQSFVYLTAGHKSNMTW</sequence>
<evidence type="ECO:0000313" key="2">
    <source>
        <dbReference type="Proteomes" id="UP000294404"/>
    </source>
</evidence>
<dbReference type="PANTHER" id="PTHR37526:SF1">
    <property type="entry name" value="PROTEIN TUSB"/>
    <property type="match status" value="1"/>
</dbReference>
<protein>
    <submittedName>
        <fullName evidence="1">Protein TusB</fullName>
    </submittedName>
</protein>
<dbReference type="InterPro" id="IPR027396">
    <property type="entry name" value="DsrEFH-like"/>
</dbReference>
<dbReference type="NCBIfam" id="TIGR03011">
    <property type="entry name" value="sulf_tusB_dsrH"/>
    <property type="match status" value="1"/>
</dbReference>
<dbReference type="GO" id="GO:0002143">
    <property type="term" value="P:tRNA wobble position uridine thiolation"/>
    <property type="evidence" value="ECO:0007669"/>
    <property type="project" value="InterPro"/>
</dbReference>
<dbReference type="Gene3D" id="3.40.1260.10">
    <property type="entry name" value="DsrEFH-like"/>
    <property type="match status" value="1"/>
</dbReference>
<gene>
    <name evidence="1" type="primary">tusB</name>
    <name evidence="1" type="ORF">BUCICUMA2628_355</name>
</gene>
<dbReference type="PANTHER" id="PTHR37526">
    <property type="entry name" value="PROTEIN TUSB"/>
    <property type="match status" value="1"/>
</dbReference>
<dbReference type="RefSeq" id="WP_154027681.1">
    <property type="nucleotide sequence ID" value="NZ_LR217695.1"/>
</dbReference>
<dbReference type="AlphaFoldDB" id="A0A451CYC0"/>
<dbReference type="GO" id="GO:1990228">
    <property type="term" value="C:sulfurtransferase complex"/>
    <property type="evidence" value="ECO:0007669"/>
    <property type="project" value="TreeGrafter"/>
</dbReference>